<accession>A0A516GID5</accession>
<dbReference type="AlphaFoldDB" id="A0A516GID5"/>
<proteinExistence type="predicted"/>
<sequence length="123" mass="14220">MDNSLPANKSSQLYLIDNRMLDSHLKQLHQHYSAKLELFHSIVANHPINQHLPYLPPRALKTHLPLPNHINLRDLIKTCQRHHLPNSLDSDHFPLLLELSTIPLDTLEEVTQQLLDIILSLLQ</sequence>
<dbReference type="Proteomes" id="UP000315953">
    <property type="component" value="Chromosome"/>
</dbReference>
<protein>
    <submittedName>
        <fullName evidence="1">Uncharacterized protein</fullName>
    </submittedName>
</protein>
<evidence type="ECO:0000313" key="1">
    <source>
        <dbReference type="EMBL" id="QDO91281.1"/>
    </source>
</evidence>
<evidence type="ECO:0000313" key="2">
    <source>
        <dbReference type="Proteomes" id="UP000315953"/>
    </source>
</evidence>
<dbReference type="RefSeq" id="WP_143333344.1">
    <property type="nucleotide sequence ID" value="NZ_CP040419.1"/>
</dbReference>
<dbReference type="KEGG" id="dpm:FNV33_04130"/>
<gene>
    <name evidence="1" type="ORF">FNV33_04130</name>
</gene>
<organism evidence="1 2">
    <name type="scientific">Dolosigranulum pigrum</name>
    <dbReference type="NCBI Taxonomy" id="29394"/>
    <lineage>
        <taxon>Bacteria</taxon>
        <taxon>Bacillati</taxon>
        <taxon>Bacillota</taxon>
        <taxon>Bacilli</taxon>
        <taxon>Lactobacillales</taxon>
        <taxon>Carnobacteriaceae</taxon>
        <taxon>Dolosigranulum</taxon>
    </lineage>
</organism>
<name>A0A516GID5_9LACT</name>
<dbReference type="EMBL" id="CP041626">
    <property type="protein sequence ID" value="QDO91281.1"/>
    <property type="molecule type" value="Genomic_DNA"/>
</dbReference>
<reference evidence="1 2" key="1">
    <citation type="submission" date="2019-07" db="EMBL/GenBank/DDBJ databases">
        <title>Genome assembly of a nasal isolate of Dolosigranulum pigrum from a chronic sinusitis patient.</title>
        <authorList>
            <person name="Baig S."/>
            <person name="Overballe-Petersen S."/>
            <person name="Kaspar U."/>
            <person name="Rendboe A."/>
            <person name="de Man T."/>
            <person name="Liu C."/>
            <person name="Price L.B."/>
            <person name="Stegger M."/>
            <person name="Becker K."/>
            <person name="Skytt Andersen P."/>
        </authorList>
    </citation>
    <scope>NUCLEOTIDE SEQUENCE [LARGE SCALE GENOMIC DNA]</scope>
    <source>
        <strain evidence="1 2">83VPs-KB5</strain>
    </source>
</reference>